<organism evidence="16 17">
    <name type="scientific">Eubucco bourcierii</name>
    <name type="common">red-headed barbet</name>
    <dbReference type="NCBI Taxonomy" id="91767"/>
    <lineage>
        <taxon>Eukaryota</taxon>
        <taxon>Metazoa</taxon>
        <taxon>Chordata</taxon>
        <taxon>Craniata</taxon>
        <taxon>Vertebrata</taxon>
        <taxon>Euteleostomi</taxon>
        <taxon>Archelosauria</taxon>
        <taxon>Archosauria</taxon>
        <taxon>Dinosauria</taxon>
        <taxon>Saurischia</taxon>
        <taxon>Theropoda</taxon>
        <taxon>Coelurosauria</taxon>
        <taxon>Aves</taxon>
        <taxon>Neognathae</taxon>
        <taxon>Neoaves</taxon>
        <taxon>Telluraves</taxon>
        <taxon>Coraciimorphae</taxon>
        <taxon>Piciformes</taxon>
        <taxon>Ramphastidae</taxon>
        <taxon>Eubucco</taxon>
    </lineage>
</organism>
<dbReference type="Gene3D" id="1.20.120.850">
    <property type="entry name" value="SWI2/SNF2 ATPases, N-terminal domain"/>
    <property type="match status" value="1"/>
</dbReference>
<comment type="similarity">
    <text evidence="2">Belongs to the SNF2/RAD54 helicase family.</text>
</comment>
<evidence type="ECO:0000256" key="5">
    <source>
        <dbReference type="ARBA" id="ARBA00022801"/>
    </source>
</evidence>
<protein>
    <recommendedName>
        <fullName evidence="11">DNA repair and recombination protein RAD54B</fullName>
    </recommendedName>
    <alternativeName>
        <fullName evidence="12">RAD54 homolog B</fullName>
    </alternativeName>
</protein>
<evidence type="ECO:0000259" key="15">
    <source>
        <dbReference type="PROSITE" id="PS51194"/>
    </source>
</evidence>
<feature type="domain" description="Helicase ATP-binding" evidence="14">
    <location>
        <begin position="3"/>
        <end position="170"/>
    </location>
</feature>
<keyword evidence="4" id="KW-0227">DNA damage</keyword>
<evidence type="ECO:0000256" key="6">
    <source>
        <dbReference type="ARBA" id="ARBA00022806"/>
    </source>
</evidence>
<dbReference type="InterPro" id="IPR049730">
    <property type="entry name" value="SNF2/RAD54-like_C"/>
</dbReference>
<evidence type="ECO:0000256" key="13">
    <source>
        <dbReference type="SAM" id="MobiDB-lite"/>
    </source>
</evidence>
<evidence type="ECO:0000256" key="4">
    <source>
        <dbReference type="ARBA" id="ARBA00022763"/>
    </source>
</evidence>
<dbReference type="FunFam" id="3.40.50.300:FF:000332">
    <property type="entry name" value="DNA repair and recombination protein RAD54-like"/>
    <property type="match status" value="1"/>
</dbReference>
<dbReference type="PANTHER" id="PTHR45629:SF7">
    <property type="entry name" value="DNA EXCISION REPAIR PROTEIN ERCC-6-RELATED"/>
    <property type="match status" value="1"/>
</dbReference>
<evidence type="ECO:0000313" key="17">
    <source>
        <dbReference type="Proteomes" id="UP000583613"/>
    </source>
</evidence>
<keyword evidence="10" id="KW-0539">Nucleus</keyword>
<dbReference type="CDD" id="cd18793">
    <property type="entry name" value="SF2_C_SNF"/>
    <property type="match status" value="1"/>
</dbReference>
<gene>
    <name evidence="16" type="primary">Rad54b</name>
    <name evidence="16" type="ORF">EUBBOU_R09756</name>
</gene>
<dbReference type="Pfam" id="PF00271">
    <property type="entry name" value="Helicase_C"/>
    <property type="match status" value="1"/>
</dbReference>
<dbReference type="SMART" id="SM00490">
    <property type="entry name" value="HELICc"/>
    <property type="match status" value="1"/>
</dbReference>
<comment type="caution">
    <text evidence="16">The sequence shown here is derived from an EMBL/GenBank/DDBJ whole genome shotgun (WGS) entry which is preliminary data.</text>
</comment>
<evidence type="ECO:0000256" key="11">
    <source>
        <dbReference type="ARBA" id="ARBA00068314"/>
    </source>
</evidence>
<dbReference type="InterPro" id="IPR001650">
    <property type="entry name" value="Helicase_C-like"/>
</dbReference>
<feature type="non-terminal residue" evidence="16">
    <location>
        <position position="1"/>
    </location>
</feature>
<proteinExistence type="inferred from homology"/>
<evidence type="ECO:0000256" key="9">
    <source>
        <dbReference type="ARBA" id="ARBA00023204"/>
    </source>
</evidence>
<evidence type="ECO:0000256" key="3">
    <source>
        <dbReference type="ARBA" id="ARBA00022741"/>
    </source>
</evidence>
<sequence>IVSSRISGRFGAILADEMGLGKTLQCIALVWTLLRQGPYGCKPVLKRALIVTPGSLVKNWKKEFQKWLGSERIKVFTVDQDHKVEEFISSPLYSVLIMSYEMLLRCLDQIQAVEFNLLICDEGHRLKSSSIKTTTALTGLSCERRIILTGTPIQNDLQEFYALIEFVNPGILGSLSTYRKIYEEPIVKSRERSATMEEKELGEKRAAELTRLTGFFILRRTQEVINQFLPPKKESIIFCLPTALQLGLYRKLLGSRVIRSCLQGRLENSLHLICIGALKKLCNHPCLLFKALKEKGCAPASDEQDESSLYEGVLDVFSQDYTSDTCSETDSGKLQVLVKLLAAIHELSSSERQVVVLVSNYTQTLNILQETCKRYGYSYTRLDGHTPVSQRQQIVDAFNNKFSPAFIFLLSSKAGGVGLNLVGASHLILYDIDWNPATDIQAMARVWRDGQKHTVHIYRLLTTDSIEEKIYQRQISKQDLSGAVVDLSKTSEHIHFSVEDLKDLFTLHEDSSCVTHDLLECDCMGRSEFQNSSSEKPSVSRSCQLGQNQVKPNSKKPLSMSQLMQWKHFSGQCQALDDPFLERIKENVSFFFQNVTNSASP</sequence>
<name>A0A7K8X4P0_9PICI</name>
<keyword evidence="8" id="KW-0238">DNA-binding</keyword>
<dbReference type="EMBL" id="VWZE01001506">
    <property type="protein sequence ID" value="NXF85280.1"/>
    <property type="molecule type" value="Genomic_DNA"/>
</dbReference>
<evidence type="ECO:0000256" key="7">
    <source>
        <dbReference type="ARBA" id="ARBA00022840"/>
    </source>
</evidence>
<dbReference type="Pfam" id="PF00176">
    <property type="entry name" value="SNF2-rel_dom"/>
    <property type="match status" value="1"/>
</dbReference>
<dbReference type="SUPFAM" id="SSF52540">
    <property type="entry name" value="P-loop containing nucleoside triphosphate hydrolases"/>
    <property type="match status" value="2"/>
</dbReference>
<dbReference type="GO" id="GO:0004386">
    <property type="term" value="F:helicase activity"/>
    <property type="evidence" value="ECO:0007669"/>
    <property type="project" value="UniProtKB-KW"/>
</dbReference>
<reference evidence="16 17" key="1">
    <citation type="submission" date="2019-09" db="EMBL/GenBank/DDBJ databases">
        <title>Bird 10,000 Genomes (B10K) Project - Family phase.</title>
        <authorList>
            <person name="Zhang G."/>
        </authorList>
    </citation>
    <scope>NUCLEOTIDE SEQUENCE [LARGE SCALE GENOMIC DNA]</scope>
    <source>
        <strain evidence="16">B10K-DU-001-04</strain>
        <tissue evidence="16">Muscle</tissue>
    </source>
</reference>
<evidence type="ECO:0000259" key="14">
    <source>
        <dbReference type="PROSITE" id="PS51192"/>
    </source>
</evidence>
<dbReference type="PROSITE" id="PS51194">
    <property type="entry name" value="HELICASE_CTER"/>
    <property type="match status" value="1"/>
</dbReference>
<evidence type="ECO:0000256" key="2">
    <source>
        <dbReference type="ARBA" id="ARBA00007025"/>
    </source>
</evidence>
<feature type="non-terminal residue" evidence="16">
    <location>
        <position position="601"/>
    </location>
</feature>
<dbReference type="PANTHER" id="PTHR45629">
    <property type="entry name" value="SNF2/RAD54 FAMILY MEMBER"/>
    <property type="match status" value="1"/>
</dbReference>
<dbReference type="GO" id="GO:0005524">
    <property type="term" value="F:ATP binding"/>
    <property type="evidence" value="ECO:0007669"/>
    <property type="project" value="UniProtKB-KW"/>
</dbReference>
<keyword evidence="17" id="KW-1185">Reference proteome</keyword>
<evidence type="ECO:0000256" key="1">
    <source>
        <dbReference type="ARBA" id="ARBA00004123"/>
    </source>
</evidence>
<evidence type="ECO:0000256" key="12">
    <source>
        <dbReference type="ARBA" id="ARBA00076358"/>
    </source>
</evidence>
<keyword evidence="6" id="KW-0347">Helicase</keyword>
<dbReference type="PROSITE" id="PS51192">
    <property type="entry name" value="HELICASE_ATP_BIND_1"/>
    <property type="match status" value="1"/>
</dbReference>
<dbReference type="GO" id="GO:0015616">
    <property type="term" value="F:DNA translocase activity"/>
    <property type="evidence" value="ECO:0007669"/>
    <property type="project" value="TreeGrafter"/>
</dbReference>
<dbReference type="GO" id="GO:0003677">
    <property type="term" value="F:DNA binding"/>
    <property type="evidence" value="ECO:0007669"/>
    <property type="project" value="UniProtKB-KW"/>
</dbReference>
<dbReference type="FunFam" id="1.20.120.850:FF:000004">
    <property type="entry name" value="DNA repair and recombination protein RAD54B"/>
    <property type="match status" value="1"/>
</dbReference>
<keyword evidence="5" id="KW-0378">Hydrolase</keyword>
<evidence type="ECO:0000313" key="16">
    <source>
        <dbReference type="EMBL" id="NXF85280.1"/>
    </source>
</evidence>
<keyword evidence="7" id="KW-0067">ATP-binding</keyword>
<dbReference type="SMART" id="SM00487">
    <property type="entry name" value="DEXDc"/>
    <property type="match status" value="1"/>
</dbReference>
<dbReference type="GO" id="GO:0000724">
    <property type="term" value="P:double-strand break repair via homologous recombination"/>
    <property type="evidence" value="ECO:0007669"/>
    <property type="project" value="TreeGrafter"/>
</dbReference>
<dbReference type="GO" id="GO:0005634">
    <property type="term" value="C:nucleus"/>
    <property type="evidence" value="ECO:0007669"/>
    <property type="project" value="UniProtKB-SubCell"/>
</dbReference>
<dbReference type="Gene3D" id="3.40.50.300">
    <property type="entry name" value="P-loop containing nucleotide triphosphate hydrolases"/>
    <property type="match status" value="1"/>
</dbReference>
<keyword evidence="9" id="KW-0234">DNA repair</keyword>
<evidence type="ECO:0000256" key="8">
    <source>
        <dbReference type="ARBA" id="ARBA00023125"/>
    </source>
</evidence>
<feature type="domain" description="Helicase C-terminal" evidence="15">
    <location>
        <begin position="336"/>
        <end position="502"/>
    </location>
</feature>
<dbReference type="InterPro" id="IPR000330">
    <property type="entry name" value="SNF2_N"/>
</dbReference>
<feature type="region of interest" description="Disordered" evidence="13">
    <location>
        <begin position="529"/>
        <end position="557"/>
    </location>
</feature>
<dbReference type="AlphaFoldDB" id="A0A7K8X4P0"/>
<dbReference type="Gene3D" id="3.40.50.10810">
    <property type="entry name" value="Tandem AAA-ATPase domain"/>
    <property type="match status" value="1"/>
</dbReference>
<comment type="subcellular location">
    <subcellularLocation>
        <location evidence="1">Nucleus</location>
    </subcellularLocation>
</comment>
<dbReference type="OrthoDB" id="413460at2759"/>
<evidence type="ECO:0000256" key="10">
    <source>
        <dbReference type="ARBA" id="ARBA00023242"/>
    </source>
</evidence>
<dbReference type="InterPro" id="IPR038718">
    <property type="entry name" value="SNF2-like_sf"/>
</dbReference>
<keyword evidence="3" id="KW-0547">Nucleotide-binding</keyword>
<dbReference type="InterPro" id="IPR014001">
    <property type="entry name" value="Helicase_ATP-bd"/>
</dbReference>
<dbReference type="GO" id="GO:0016787">
    <property type="term" value="F:hydrolase activity"/>
    <property type="evidence" value="ECO:0007669"/>
    <property type="project" value="UniProtKB-KW"/>
</dbReference>
<accession>A0A7K8X4P0</accession>
<dbReference type="InterPro" id="IPR027417">
    <property type="entry name" value="P-loop_NTPase"/>
</dbReference>
<dbReference type="FunFam" id="3.40.50.10810:FF:000020">
    <property type="entry name" value="DNA repair and recombination protein RAD54B"/>
    <property type="match status" value="1"/>
</dbReference>
<dbReference type="Proteomes" id="UP000583613">
    <property type="component" value="Unassembled WGS sequence"/>
</dbReference>
<feature type="compositionally biased region" description="Polar residues" evidence="13">
    <location>
        <begin position="529"/>
        <end position="552"/>
    </location>
</feature>
<dbReference type="InterPro" id="IPR050496">
    <property type="entry name" value="SNF2_RAD54_helicase_repair"/>
</dbReference>
<dbReference type="GO" id="GO:0007131">
    <property type="term" value="P:reciprocal meiotic recombination"/>
    <property type="evidence" value="ECO:0007669"/>
    <property type="project" value="TreeGrafter"/>
</dbReference>